<evidence type="ECO:0000256" key="12">
    <source>
        <dbReference type="ARBA" id="ARBA00023180"/>
    </source>
</evidence>
<keyword evidence="5 18" id="KW-0808">Transferase</keyword>
<dbReference type="GO" id="GO:0006493">
    <property type="term" value="P:protein O-linked glycosylation"/>
    <property type="evidence" value="ECO:0007669"/>
    <property type="project" value="TreeGrafter"/>
</dbReference>
<keyword evidence="9" id="KW-0333">Golgi apparatus</keyword>
<dbReference type="InterPro" id="IPR038578">
    <property type="entry name" value="GT29-like_sf"/>
</dbReference>
<keyword evidence="10" id="KW-0472">Membrane</keyword>
<evidence type="ECO:0000256" key="9">
    <source>
        <dbReference type="ARBA" id="ARBA00023034"/>
    </source>
</evidence>
<evidence type="ECO:0000256" key="14">
    <source>
        <dbReference type="ARBA" id="ARBA00039109"/>
    </source>
</evidence>
<keyword evidence="12" id="KW-0325">Glycoprotein</keyword>
<evidence type="ECO:0000256" key="4">
    <source>
        <dbReference type="ARBA" id="ARBA00022676"/>
    </source>
</evidence>
<dbReference type="Proteomes" id="UP000018936">
    <property type="component" value="Unassembled WGS sequence"/>
</dbReference>
<dbReference type="EMBL" id="AZIM01000219">
    <property type="protein sequence ID" value="ETE72475.1"/>
    <property type="molecule type" value="Genomic_DNA"/>
</dbReference>
<dbReference type="PANTHER" id="PTHR45941:SF5">
    <property type="entry name" value="ALPHA-N-ACETYLGALACTOSAMINIDE ALPHA-2,6-SIALYLTRANSFERASE 2"/>
    <property type="match status" value="1"/>
</dbReference>
<evidence type="ECO:0000256" key="10">
    <source>
        <dbReference type="ARBA" id="ARBA00023136"/>
    </source>
</evidence>
<evidence type="ECO:0000313" key="19">
    <source>
        <dbReference type="Proteomes" id="UP000018936"/>
    </source>
</evidence>
<keyword evidence="7" id="KW-0735">Signal-anchor</keyword>
<dbReference type="AlphaFoldDB" id="V8PDR9"/>
<evidence type="ECO:0000256" key="7">
    <source>
        <dbReference type="ARBA" id="ARBA00022968"/>
    </source>
</evidence>
<organism evidence="18 19">
    <name type="scientific">Ophiophagus hannah</name>
    <name type="common">King cobra</name>
    <name type="synonym">Naja hannah</name>
    <dbReference type="NCBI Taxonomy" id="8665"/>
    <lineage>
        <taxon>Eukaryota</taxon>
        <taxon>Metazoa</taxon>
        <taxon>Chordata</taxon>
        <taxon>Craniata</taxon>
        <taxon>Vertebrata</taxon>
        <taxon>Euteleostomi</taxon>
        <taxon>Lepidosauria</taxon>
        <taxon>Squamata</taxon>
        <taxon>Bifurcata</taxon>
        <taxon>Unidentata</taxon>
        <taxon>Episquamata</taxon>
        <taxon>Toxicofera</taxon>
        <taxon>Serpentes</taxon>
        <taxon>Colubroidea</taxon>
        <taxon>Elapidae</taxon>
        <taxon>Elapinae</taxon>
        <taxon>Ophiophagus</taxon>
    </lineage>
</organism>
<dbReference type="PANTHER" id="PTHR45941">
    <property type="entry name" value="ALPHA-N-ACETYLGALACTOSAMINIDE ALPHA-2,6-SIALYLTRANSFERASE 2-LIKE-RELATED"/>
    <property type="match status" value="1"/>
</dbReference>
<keyword evidence="19" id="KW-1185">Reference proteome</keyword>
<comment type="pathway">
    <text evidence="2">Protein modification; protein glycosylation.</text>
</comment>
<evidence type="ECO:0000256" key="2">
    <source>
        <dbReference type="ARBA" id="ARBA00004922"/>
    </source>
</evidence>
<comment type="caution">
    <text evidence="18">The sequence shown here is derived from an EMBL/GenBank/DDBJ whole genome shotgun (WGS) entry which is preliminary data.</text>
</comment>
<keyword evidence="6" id="KW-0812">Transmembrane</keyword>
<dbReference type="GO" id="GO:0000139">
    <property type="term" value="C:Golgi membrane"/>
    <property type="evidence" value="ECO:0007669"/>
    <property type="project" value="UniProtKB-SubCell"/>
</dbReference>
<feature type="non-terminal residue" evidence="18">
    <location>
        <position position="1"/>
    </location>
</feature>
<evidence type="ECO:0000256" key="13">
    <source>
        <dbReference type="ARBA" id="ARBA00036348"/>
    </source>
</evidence>
<evidence type="ECO:0000256" key="3">
    <source>
        <dbReference type="ARBA" id="ARBA00006003"/>
    </source>
</evidence>
<evidence type="ECO:0000256" key="5">
    <source>
        <dbReference type="ARBA" id="ARBA00022679"/>
    </source>
</evidence>
<evidence type="ECO:0000256" key="15">
    <source>
        <dbReference type="ARBA" id="ARBA00050664"/>
    </source>
</evidence>
<dbReference type="OrthoDB" id="10264956at2759"/>
<protein>
    <recommendedName>
        <fullName evidence="14">alpha-N-acetylgalactosaminide alpha-2,6-sialyltransferase</fullName>
        <ecNumber evidence="14">2.4.3.3</ecNumber>
    </recommendedName>
</protein>
<dbReference type="InterPro" id="IPR001675">
    <property type="entry name" value="Glyco_trans_29"/>
</dbReference>
<evidence type="ECO:0000256" key="8">
    <source>
        <dbReference type="ARBA" id="ARBA00022989"/>
    </source>
</evidence>
<dbReference type="Gene3D" id="3.90.1480.20">
    <property type="entry name" value="Glycosyl transferase family 29"/>
    <property type="match status" value="2"/>
</dbReference>
<accession>V8PDR9</accession>
<name>V8PDR9_OPHHA</name>
<comment type="subcellular location">
    <subcellularLocation>
        <location evidence="1">Golgi apparatus membrane</location>
        <topology evidence="1">Single-pass type II membrane protein</topology>
    </subcellularLocation>
</comment>
<keyword evidence="11" id="KW-1015">Disulfide bond</keyword>
<evidence type="ECO:0000256" key="1">
    <source>
        <dbReference type="ARBA" id="ARBA00004323"/>
    </source>
</evidence>
<comment type="catalytic activity">
    <reaction evidence="16">
        <text>a 3-O-[N-acetyl-alpha-D-galactosaminyl]-L-threonyl-[protein] + CMP-N-acetyl-beta-neuraminate = a 3-O-[N-acetyl-alpha-neuraminosyl-(2-&gt;6)-N-acetyl-alpha-D-galactosaminyl]-L-threonyl-[protein] + CMP + H(+)</text>
        <dbReference type="Rhea" id="RHEA:81643"/>
        <dbReference type="Rhea" id="RHEA-COMP:11689"/>
        <dbReference type="Rhea" id="RHEA-COMP:19720"/>
        <dbReference type="ChEBI" id="CHEBI:15378"/>
        <dbReference type="ChEBI" id="CHEBI:57812"/>
        <dbReference type="ChEBI" id="CHEBI:60377"/>
        <dbReference type="ChEBI" id="CHEBI:87075"/>
        <dbReference type="ChEBI" id="CHEBI:231970"/>
    </reaction>
    <physiologicalReaction direction="left-to-right" evidence="16">
        <dbReference type="Rhea" id="RHEA:81644"/>
    </physiologicalReaction>
</comment>
<dbReference type="Pfam" id="PF00777">
    <property type="entry name" value="Glyco_transf_29"/>
    <property type="match status" value="3"/>
</dbReference>
<comment type="similarity">
    <text evidence="3">Belongs to the glycosyltransferase 29 family.</text>
</comment>
<evidence type="ECO:0000256" key="11">
    <source>
        <dbReference type="ARBA" id="ARBA00023157"/>
    </source>
</evidence>
<gene>
    <name evidence="18" type="primary">ST6GALNAC1</name>
    <name evidence="18" type="ORF">L345_01688</name>
</gene>
<comment type="catalytic activity">
    <reaction evidence="13">
        <text>a beta-D-galactosyl-(1-&gt;3)-N-acetyl-alpha-D-galactosaminyl derivative + CMP-N-acetyl-beta-neuraminate = a beta-D-galactosyl-(1-&gt;3)-[N-acetyl-alpha-neuraminyl-(2-&gt;6)]-N-acetyl-alpha-D-galactosaminyl derivative + CMP + H(+)</text>
        <dbReference type="Rhea" id="RHEA:11136"/>
        <dbReference type="ChEBI" id="CHEBI:15378"/>
        <dbReference type="ChEBI" id="CHEBI:57812"/>
        <dbReference type="ChEBI" id="CHEBI:60377"/>
        <dbReference type="ChEBI" id="CHEBI:133470"/>
        <dbReference type="ChEBI" id="CHEBI:140764"/>
        <dbReference type="EC" id="2.4.3.3"/>
    </reaction>
    <physiologicalReaction direction="left-to-right" evidence="13">
        <dbReference type="Rhea" id="RHEA:11137"/>
    </physiologicalReaction>
</comment>
<keyword evidence="8" id="KW-1133">Transmembrane helix</keyword>
<evidence type="ECO:0000313" key="18">
    <source>
        <dbReference type="EMBL" id="ETE72475.1"/>
    </source>
</evidence>
<feature type="region of interest" description="Disordered" evidence="17">
    <location>
        <begin position="81"/>
        <end position="176"/>
    </location>
</feature>
<evidence type="ECO:0000256" key="17">
    <source>
        <dbReference type="SAM" id="MobiDB-lite"/>
    </source>
</evidence>
<proteinExistence type="inferred from homology"/>
<dbReference type="GO" id="GO:0001665">
    <property type="term" value="F:alpha-N-acetylgalactosaminide alpha-2,6-sialyltransferase activity"/>
    <property type="evidence" value="ECO:0007669"/>
    <property type="project" value="UniProtKB-EC"/>
</dbReference>
<reference evidence="18 19" key="1">
    <citation type="journal article" date="2013" name="Proc. Natl. Acad. Sci. U.S.A.">
        <title>The king cobra genome reveals dynamic gene evolution and adaptation in the snake venom system.</title>
        <authorList>
            <person name="Vonk F.J."/>
            <person name="Casewell N.R."/>
            <person name="Henkel C.V."/>
            <person name="Heimberg A.M."/>
            <person name="Jansen H.J."/>
            <person name="McCleary R.J."/>
            <person name="Kerkkamp H.M."/>
            <person name="Vos R.A."/>
            <person name="Guerreiro I."/>
            <person name="Calvete J.J."/>
            <person name="Wuster W."/>
            <person name="Woods A.E."/>
            <person name="Logan J.M."/>
            <person name="Harrison R.A."/>
            <person name="Castoe T.A."/>
            <person name="de Koning A.P."/>
            <person name="Pollock D.D."/>
            <person name="Yandell M."/>
            <person name="Calderon D."/>
            <person name="Renjifo C."/>
            <person name="Currier R.B."/>
            <person name="Salgado D."/>
            <person name="Pla D."/>
            <person name="Sanz L."/>
            <person name="Hyder A.S."/>
            <person name="Ribeiro J.M."/>
            <person name="Arntzen J.W."/>
            <person name="van den Thillart G.E."/>
            <person name="Boetzer M."/>
            <person name="Pirovano W."/>
            <person name="Dirks R.P."/>
            <person name="Spaink H.P."/>
            <person name="Duboule D."/>
            <person name="McGlinn E."/>
            <person name="Kini R.M."/>
            <person name="Richardson M.K."/>
        </authorList>
    </citation>
    <scope>NUCLEOTIDE SEQUENCE</scope>
    <source>
        <tissue evidence="18">Blood</tissue>
    </source>
</reference>
<feature type="compositionally biased region" description="Basic and acidic residues" evidence="17">
    <location>
        <begin position="86"/>
        <end position="105"/>
    </location>
</feature>
<comment type="catalytic activity">
    <reaction evidence="15">
        <text>a 3-O-[N-acetyl-alpha-neuraminyl-(2-&gt;3)-beta-D-galactosyl-(1-&gt;3)-N-acetyl-alpha-D-galactosaminyl]-L-threonyl-[protein] + CMP-N-acetyl-beta-neuraminate = a 3-O-{alpha-Neu5Ac-(2-&gt;3)-beta-D-Gal-(1-&gt;3)-[alpha-Neu5Ac-(2-&gt;6)]-alpha-D-GalNAc}-L-threonyl-[protein] + CMP + H(+)</text>
        <dbReference type="Rhea" id="RHEA:81659"/>
        <dbReference type="Rhea" id="RHEA-COMP:14417"/>
        <dbReference type="Rhea" id="RHEA-COMP:16763"/>
        <dbReference type="ChEBI" id="CHEBI:15378"/>
        <dbReference type="ChEBI" id="CHEBI:57812"/>
        <dbReference type="ChEBI" id="CHEBI:60377"/>
        <dbReference type="ChEBI" id="CHEBI:139598"/>
        <dbReference type="ChEBI" id="CHEBI:156398"/>
    </reaction>
    <physiologicalReaction direction="left-to-right" evidence="15">
        <dbReference type="Rhea" id="RHEA:81660"/>
    </physiologicalReaction>
</comment>
<keyword evidence="4 18" id="KW-0328">Glycosyltransferase</keyword>
<evidence type="ECO:0000256" key="16">
    <source>
        <dbReference type="ARBA" id="ARBA00052285"/>
    </source>
</evidence>
<evidence type="ECO:0000256" key="6">
    <source>
        <dbReference type="ARBA" id="ARBA00022692"/>
    </source>
</evidence>
<feature type="region of interest" description="Disordered" evidence="17">
    <location>
        <begin position="24"/>
        <end position="57"/>
    </location>
</feature>
<sequence>MAVYAKKVPLFDIQNDVQEVAATNPKPLELPDTSVGPGSFSLQNDPVKRPGNYNGLGKHAEVQDASISLQKQTRSRLVIVETGQKSAEKKERPSLNKTQVKESKEIPAASQNHANTLVETRSFNKGGKNNSPASNKKEETNKGMAPGNEEKAKAKANRVTPLPPRKQTAGKAAKQQQLLGKNAALPSRANQTHWRKQSNKTNLIKEHSAKASVSDAQQVTHPAPLATTPKRLKAADFKSEPRWEFDDIYLLDNSTPPSTCPDSLRNKAAKSDWLHDIFLPNITVFMDRSHFSDSEWKRMDHFAPPFGFMELNFSLVKEVISMLPSKPYHHILFARNSSQTSKCITCAVVGNGGILNNSRMGKEIDSHDYVFRVSGAVIKGYEKDVGTRTSFYGFTAFSLMTSIMILGNRGFKKIPAGKGFLDYYGPRPRDKFDNFNLDQYFVIHPDFLRYTKNRFLKSKTLEKPFWRIYRPTTGAFLLLTALHLCDQVSAYGYITEGYQKYSDHYYDKEWKRLIFYANHDFNLERNLEESPRRRRRVSPQRVLLFLNGVPPEEKALPFVPDRIRTLCHFPRTLLHRGFTPLRRDCSQSRSCLSSVKSRVKHNPTFEKQFDFDIPVFMWEQHFTPETWGRLKDRSVPYGWRDVPYPVIASTLQLLTESVHSQLVDETKFLNCCICCAVVGNGGILNGLNGAVTKGFEEDVGTKTSFYGFTVNTMKNSLDVQYIFIPSNVRDYIMLRSAILGSPVPEGYDKGDIPWKYFGSETFAGKFRLLHPEFMHYLKERFLKSEIINSQFGHLYIPSTGALMLLTALHTCDQVSAYGFITENYKLFSDHYYEQEKKPLVFYANHDMLLEAELWKSLNRVGIMKLYQR</sequence>
<feature type="compositionally biased region" description="Polar residues" evidence="17">
    <location>
        <begin position="109"/>
        <end position="134"/>
    </location>
</feature>
<dbReference type="EC" id="2.4.3.3" evidence="14"/>